<dbReference type="Proteomes" id="UP000391834">
    <property type="component" value="Unassembled WGS sequence"/>
</dbReference>
<dbReference type="SUPFAM" id="SSF53756">
    <property type="entry name" value="UDP-Glycosyltransferase/glycogen phosphorylase"/>
    <property type="match status" value="1"/>
</dbReference>
<sequence>MRIYVEKSSKANLITIESNIPYSLLISYYKNANALLIPLPETVQHKARFPHKIGEYAACKSPIISNKWGEISNYLDEKSAFLAKHYNTEEFAEQISKCLNTDTNSLVQNAQKVAANEFDFKIVSKKIITLINRISKN</sequence>
<name>A0A5M4B1C5_9BACT</name>
<proteinExistence type="predicted"/>
<evidence type="ECO:0008006" key="3">
    <source>
        <dbReference type="Google" id="ProtNLM"/>
    </source>
</evidence>
<keyword evidence="2" id="KW-1185">Reference proteome</keyword>
<dbReference type="Gene3D" id="3.40.50.2000">
    <property type="entry name" value="Glycogen Phosphorylase B"/>
    <property type="match status" value="1"/>
</dbReference>
<accession>A0A5M4B1C5</accession>
<evidence type="ECO:0000313" key="2">
    <source>
        <dbReference type="Proteomes" id="UP000391834"/>
    </source>
</evidence>
<dbReference type="EMBL" id="BLAX01000001">
    <property type="protein sequence ID" value="GET33959.1"/>
    <property type="molecule type" value="Genomic_DNA"/>
</dbReference>
<dbReference type="Pfam" id="PF13692">
    <property type="entry name" value="Glyco_trans_1_4"/>
    <property type="match status" value="1"/>
</dbReference>
<comment type="caution">
    <text evidence="1">The sequence shown here is derived from an EMBL/GenBank/DDBJ whole genome shotgun (WGS) entry which is preliminary data.</text>
</comment>
<reference evidence="1 2" key="1">
    <citation type="submission" date="2019-10" db="EMBL/GenBank/DDBJ databases">
        <title>Prolixibacter strains distinguished by the presence of nitrate reductase genes were adept at nitrate-dependent anaerobic corrosion of metallic iron and carbon steel.</title>
        <authorList>
            <person name="Iino T."/>
            <person name="Shono N."/>
            <person name="Ito K."/>
            <person name="Nakamura R."/>
            <person name="Sueoka K."/>
            <person name="Harayama S."/>
            <person name="Ohkuma M."/>
        </authorList>
    </citation>
    <scope>NUCLEOTIDE SEQUENCE [LARGE SCALE GENOMIC DNA]</scope>
    <source>
        <strain evidence="1 2">JCM 13498</strain>
    </source>
</reference>
<organism evidence="1 2">
    <name type="scientific">Prolixibacter bellariivorans</name>
    <dbReference type="NCBI Taxonomy" id="314319"/>
    <lineage>
        <taxon>Bacteria</taxon>
        <taxon>Pseudomonadati</taxon>
        <taxon>Bacteroidota</taxon>
        <taxon>Bacteroidia</taxon>
        <taxon>Marinilabiliales</taxon>
        <taxon>Prolixibacteraceae</taxon>
        <taxon>Prolixibacter</taxon>
    </lineage>
</organism>
<gene>
    <name evidence="1" type="ORF">PbJCM13498_28220</name>
</gene>
<protein>
    <recommendedName>
        <fullName evidence="3">Glycosyl transferase family 1 domain-containing protein</fullName>
    </recommendedName>
</protein>
<dbReference type="AlphaFoldDB" id="A0A5M4B1C5"/>
<evidence type="ECO:0000313" key="1">
    <source>
        <dbReference type="EMBL" id="GET33959.1"/>
    </source>
</evidence>